<gene>
    <name evidence="2" type="ORF">sS8_1603</name>
</gene>
<dbReference type="Proteomes" id="UP000266313">
    <property type="component" value="Chromosome"/>
</dbReference>
<dbReference type="InterPro" id="IPR018671">
    <property type="entry name" value="DUF2138"/>
</dbReference>
<name>A0A250KRF8_9GAMM</name>
<keyword evidence="3" id="KW-1185">Reference proteome</keyword>
<evidence type="ECO:0000313" key="2">
    <source>
        <dbReference type="EMBL" id="BBA33561.1"/>
    </source>
</evidence>
<proteinExistence type="predicted"/>
<evidence type="ECO:0000313" key="3">
    <source>
        <dbReference type="Proteomes" id="UP000266313"/>
    </source>
</evidence>
<dbReference type="KEGG" id="mmai:sS8_1603"/>
<dbReference type="OrthoDB" id="6978897at2"/>
<feature type="region of interest" description="Disordered" evidence="1">
    <location>
        <begin position="379"/>
        <end position="400"/>
    </location>
</feature>
<reference evidence="2 3" key="1">
    <citation type="submission" date="2016-12" db="EMBL/GenBank/DDBJ databases">
        <title>Genome sequencing of Methylocaldum marinum.</title>
        <authorList>
            <person name="Takeuchi M."/>
            <person name="Kamagata Y."/>
            <person name="Hiraoka S."/>
            <person name="Oshima K."/>
            <person name="Hattori M."/>
            <person name="Iwasaki W."/>
        </authorList>
    </citation>
    <scope>NUCLEOTIDE SEQUENCE [LARGE SCALE GENOMIC DNA]</scope>
    <source>
        <strain evidence="2 3">S8</strain>
    </source>
</reference>
<evidence type="ECO:0000256" key="1">
    <source>
        <dbReference type="SAM" id="MobiDB-lite"/>
    </source>
</evidence>
<dbReference type="RefSeq" id="WP_119629157.1">
    <property type="nucleotide sequence ID" value="NZ_AP017928.1"/>
</dbReference>
<dbReference type="AlphaFoldDB" id="A0A250KRF8"/>
<sequence length="560" mass="62471">MKKKFLILGVGMAVLLAAGAWVFFRLNGFDFRWTASHVPPQRSHLADIDLSRPDALLVTRSLSELPRDIRTLPVFQDVLTEDFFFHYEENEERLSFSGTLRRIAFEHDLSIGDEILAYVFNSPARIAMWKSRDGKLGHHLLILDRSGLIGALELAAKVVLNDRQLKPAGAIALAEESLPVYEFRYGHRRRLFFVSHADKLLVFSDAEILLPKAGTRQKQVREFLASNDPGVWLAASGFGLKAEDPASAHTLAVSAHYLSFGYQRFFPAFAALRFDFTGERWHASALLDDAMPPARDLWQAAPVGPALCVALPLEPARVKGLLNRFVAENEAENLASVLAPPAAVCWYREAELYEPLVLVKTNGDVSDDTLKTLFEKHIGTHEAGRQPPENADPPPPKTYYPPFAVQERRESGGTVWRRAVSSPYGSRSGSESADAEKMRSARYFDVSLARWKDMLLFSPDGKRVDDAIATLEKRYPALADSLPEDSDLALVAFPEQLGELVRAAVLDSLPEAREVVFRQNVSARLLPVLDRFKTWPAYGLATPRASTGWEQLAWQPLAAR</sequence>
<evidence type="ECO:0008006" key="4">
    <source>
        <dbReference type="Google" id="ProtNLM"/>
    </source>
</evidence>
<organism evidence="2 3">
    <name type="scientific">Methylocaldum marinum</name>
    <dbReference type="NCBI Taxonomy" id="1432792"/>
    <lineage>
        <taxon>Bacteria</taxon>
        <taxon>Pseudomonadati</taxon>
        <taxon>Pseudomonadota</taxon>
        <taxon>Gammaproteobacteria</taxon>
        <taxon>Methylococcales</taxon>
        <taxon>Methylococcaceae</taxon>
        <taxon>Methylocaldum</taxon>
    </lineage>
</organism>
<dbReference type="EMBL" id="AP017928">
    <property type="protein sequence ID" value="BBA33561.1"/>
    <property type="molecule type" value="Genomic_DNA"/>
</dbReference>
<dbReference type="Pfam" id="PF09909">
    <property type="entry name" value="DUF2138"/>
    <property type="match status" value="1"/>
</dbReference>
<accession>A0A250KRF8</accession>
<protein>
    <recommendedName>
        <fullName evidence="4">DUF2138 domain-containing protein</fullName>
    </recommendedName>
</protein>
<feature type="compositionally biased region" description="Pro residues" evidence="1">
    <location>
        <begin position="390"/>
        <end position="399"/>
    </location>
</feature>